<protein>
    <submittedName>
        <fullName evidence="2">Uncharacterized protein</fullName>
    </submittedName>
</protein>
<name>A0A8J3ZU20_9ACTN</name>
<gene>
    <name evidence="2" type="ORF">Voc01_039090</name>
</gene>
<dbReference type="EMBL" id="BOPH01000053">
    <property type="protein sequence ID" value="GIJ68992.1"/>
    <property type="molecule type" value="Genomic_DNA"/>
</dbReference>
<reference evidence="2" key="1">
    <citation type="submission" date="2021-01" db="EMBL/GenBank/DDBJ databases">
        <title>Whole genome shotgun sequence of Virgisporangium ochraceum NBRC 16418.</title>
        <authorList>
            <person name="Komaki H."/>
            <person name="Tamura T."/>
        </authorList>
    </citation>
    <scope>NUCLEOTIDE SEQUENCE</scope>
    <source>
        <strain evidence="2">NBRC 16418</strain>
    </source>
</reference>
<accession>A0A8J3ZU20</accession>
<feature type="compositionally biased region" description="Low complexity" evidence="1">
    <location>
        <begin position="188"/>
        <end position="199"/>
    </location>
</feature>
<comment type="caution">
    <text evidence="2">The sequence shown here is derived from an EMBL/GenBank/DDBJ whole genome shotgun (WGS) entry which is preliminary data.</text>
</comment>
<dbReference type="RefSeq" id="WP_203928925.1">
    <property type="nucleotide sequence ID" value="NZ_BOPH01000053.1"/>
</dbReference>
<feature type="region of interest" description="Disordered" evidence="1">
    <location>
        <begin position="171"/>
        <end position="209"/>
    </location>
</feature>
<feature type="compositionally biased region" description="Basic residues" evidence="1">
    <location>
        <begin position="200"/>
        <end position="209"/>
    </location>
</feature>
<dbReference type="AlphaFoldDB" id="A0A8J3ZU20"/>
<organism evidence="2 3">
    <name type="scientific">Virgisporangium ochraceum</name>
    <dbReference type="NCBI Taxonomy" id="65505"/>
    <lineage>
        <taxon>Bacteria</taxon>
        <taxon>Bacillati</taxon>
        <taxon>Actinomycetota</taxon>
        <taxon>Actinomycetes</taxon>
        <taxon>Micromonosporales</taxon>
        <taxon>Micromonosporaceae</taxon>
        <taxon>Virgisporangium</taxon>
    </lineage>
</organism>
<dbReference type="Proteomes" id="UP000635606">
    <property type="component" value="Unassembled WGS sequence"/>
</dbReference>
<proteinExistence type="predicted"/>
<sequence length="209" mass="22237">MRVIFVRVPDHQRGYALVTRADGVRYRLNDGPVTGRIPHDLTHFTVEHALGIGDGIWAAIAGGVVFSSMTHVSGRRPPHAAQRSAGLMRANGDNLNKAELIANLVERTEAGESTRELSGYLRGRHGWAVAPGALDVAVGRLRAAAAEWAALEPGDELVRVWPAALRLSAPARGHRGVGPARGRRGGAPERVAGPASARRGAGRRSRRVA</sequence>
<evidence type="ECO:0000313" key="2">
    <source>
        <dbReference type="EMBL" id="GIJ68992.1"/>
    </source>
</evidence>
<evidence type="ECO:0000313" key="3">
    <source>
        <dbReference type="Proteomes" id="UP000635606"/>
    </source>
</evidence>
<keyword evidence="3" id="KW-1185">Reference proteome</keyword>
<evidence type="ECO:0000256" key="1">
    <source>
        <dbReference type="SAM" id="MobiDB-lite"/>
    </source>
</evidence>